<evidence type="ECO:0000256" key="5">
    <source>
        <dbReference type="SAM" id="SignalP"/>
    </source>
</evidence>
<evidence type="ECO:0000256" key="1">
    <source>
        <dbReference type="ARBA" id="ARBA00004613"/>
    </source>
</evidence>
<dbReference type="Proteomes" id="UP000051006">
    <property type="component" value="Unassembled WGS sequence"/>
</dbReference>
<keyword evidence="8" id="KW-1185">Reference proteome</keyword>
<evidence type="ECO:0000313" key="8">
    <source>
        <dbReference type="Proteomes" id="UP000051006"/>
    </source>
</evidence>
<dbReference type="InterPro" id="IPR033764">
    <property type="entry name" value="Sdr_B"/>
</dbReference>
<feature type="signal peptide" evidence="5">
    <location>
        <begin position="1"/>
        <end position="29"/>
    </location>
</feature>
<dbReference type="OrthoDB" id="2171190at2"/>
<sequence length="790" mass="87148">MKRFRLFALTFCLLLLSIIFAFHYTYAQADDTSNSAGKTELNLNALTSPLNSDTNYINLNGDSTWSQEGLNNVTNLSWTTSLSDLTSGYRVQRKGNGADAEWKYQSSNYDKKLTILNIYPDNGNYLKDWMKLNYDGEQVSRGLITIVPVSIRDFNEDPNSYLKNSDGSFKYDGIYFGSSDANNWQDLKDGSVVDAVRAYGASGRGVIFGHDTIAAMWNFDQFAKDCGLTIGTKDTSNGIGSSVVSFTQTGFINQYPNVLDPTKKYNISYSHTSALFYDYNGGGTRWMKFDDPLQSIWQKNNNITYQKDTDGNIVADDNDYLVIKNNYASIMTGHTTGKATPDEAAVIVNMIYSVCTLNNSTVGNDRTAKDSAVPDAPSIRPADKDTASGLGNTLNINLNSTDNATNYDYRVQANSTSKGTVYSNVKTVPVLSNIKGFIYTLDDKADETPTVVKDGLGDVTNINAPVTDPDTSTIAKISLDKLTSSSKYLHVLAVDRSNNVSSVTNYSIGDLATSKGSISGNIWNDRNSDGLMQSNEPKMTNQQVALYRVSDDGKSKQREETTTTDASGNYSFKYLISGSFVLGFVMNKENPIWGYYPTLPNMGDDTSINSQLPVNPVTNDDTPVVESEPINLTKTDPTVSNYNAGFNHSTNIMDLEVPDLQFDVPLFSTKDTFSSNHSGNNSIISRTRSLYNSYFVRYRLNARLNNFHHKDTSQLGLQGSSLVFQKNNRNVTLTPSGGYTELFENDSDIPGDYEINFQNIKFYPGQASPNNNILAGTYASTIDYSLTDSV</sequence>
<comment type="subcellular location">
    <subcellularLocation>
        <location evidence="1">Secreted</location>
    </subcellularLocation>
</comment>
<gene>
    <name evidence="7" type="ORF">IV57_GL001115</name>
</gene>
<dbReference type="STRING" id="993692.IV57_GL001115"/>
<dbReference type="PATRIC" id="fig|993692.3.peg.1132"/>
<feature type="region of interest" description="Disordered" evidence="4">
    <location>
        <begin position="366"/>
        <end position="387"/>
    </location>
</feature>
<comment type="caution">
    <text evidence="7">The sequence shown here is derived from an EMBL/GenBank/DDBJ whole genome shotgun (WGS) entry which is preliminary data.</text>
</comment>
<feature type="chain" id="PRO_5006419840" description="SD-repeat containing protein B domain-containing protein" evidence="5">
    <location>
        <begin position="30"/>
        <end position="790"/>
    </location>
</feature>
<evidence type="ECO:0000256" key="2">
    <source>
        <dbReference type="ARBA" id="ARBA00022525"/>
    </source>
</evidence>
<evidence type="ECO:0000259" key="6">
    <source>
        <dbReference type="Pfam" id="PF17210"/>
    </source>
</evidence>
<dbReference type="GO" id="GO:0005576">
    <property type="term" value="C:extracellular region"/>
    <property type="evidence" value="ECO:0007669"/>
    <property type="project" value="UniProtKB-SubCell"/>
</dbReference>
<protein>
    <recommendedName>
        <fullName evidence="6">SD-repeat containing protein B domain-containing protein</fullName>
    </recommendedName>
</protein>
<organism evidence="7 8">
    <name type="scientific">Companilactobacillus kimchiensis</name>
    <dbReference type="NCBI Taxonomy" id="993692"/>
    <lineage>
        <taxon>Bacteria</taxon>
        <taxon>Bacillati</taxon>
        <taxon>Bacillota</taxon>
        <taxon>Bacilli</taxon>
        <taxon>Lactobacillales</taxon>
        <taxon>Lactobacillaceae</taxon>
        <taxon>Companilactobacillus</taxon>
    </lineage>
</organism>
<feature type="domain" description="SD-repeat containing protein B" evidence="6">
    <location>
        <begin position="518"/>
        <end position="618"/>
    </location>
</feature>
<dbReference type="InterPro" id="IPR013783">
    <property type="entry name" value="Ig-like_fold"/>
</dbReference>
<dbReference type="RefSeq" id="WP_057881294.1">
    <property type="nucleotide sequence ID" value="NZ_JQCF01000021.1"/>
</dbReference>
<keyword evidence="3 5" id="KW-0732">Signal</keyword>
<dbReference type="Gene3D" id="2.60.40.10">
    <property type="entry name" value="Immunoglobulins"/>
    <property type="match status" value="1"/>
</dbReference>
<evidence type="ECO:0000256" key="4">
    <source>
        <dbReference type="SAM" id="MobiDB-lite"/>
    </source>
</evidence>
<accession>A0A0R2L9N0</accession>
<dbReference type="AlphaFoldDB" id="A0A0R2L9N0"/>
<dbReference type="EMBL" id="JQCF01000021">
    <property type="protein sequence ID" value="KRN98467.1"/>
    <property type="molecule type" value="Genomic_DNA"/>
</dbReference>
<evidence type="ECO:0000256" key="3">
    <source>
        <dbReference type="ARBA" id="ARBA00022729"/>
    </source>
</evidence>
<dbReference type="Pfam" id="PF17210">
    <property type="entry name" value="SdrD_B"/>
    <property type="match status" value="1"/>
</dbReference>
<proteinExistence type="predicted"/>
<reference evidence="7 8" key="1">
    <citation type="journal article" date="2015" name="Genome Announc.">
        <title>Expanding the biotechnology potential of lactobacilli through comparative genomics of 213 strains and associated genera.</title>
        <authorList>
            <person name="Sun Z."/>
            <person name="Harris H.M."/>
            <person name="McCann A."/>
            <person name="Guo C."/>
            <person name="Argimon S."/>
            <person name="Zhang W."/>
            <person name="Yang X."/>
            <person name="Jeffery I.B."/>
            <person name="Cooney J.C."/>
            <person name="Kagawa T.F."/>
            <person name="Liu W."/>
            <person name="Song Y."/>
            <person name="Salvetti E."/>
            <person name="Wrobel A."/>
            <person name="Rasinkangas P."/>
            <person name="Parkhill J."/>
            <person name="Rea M.C."/>
            <person name="O'Sullivan O."/>
            <person name="Ritari J."/>
            <person name="Douillard F.P."/>
            <person name="Paul Ross R."/>
            <person name="Yang R."/>
            <person name="Briner A.E."/>
            <person name="Felis G.E."/>
            <person name="de Vos W.M."/>
            <person name="Barrangou R."/>
            <person name="Klaenhammer T.R."/>
            <person name="Caufield P.W."/>
            <person name="Cui Y."/>
            <person name="Zhang H."/>
            <person name="O'Toole P.W."/>
        </authorList>
    </citation>
    <scope>NUCLEOTIDE SEQUENCE [LARGE SCALE GENOMIC DNA]</scope>
    <source>
        <strain evidence="7 8">DSM 24716</strain>
    </source>
</reference>
<dbReference type="SUPFAM" id="SSF117074">
    <property type="entry name" value="Hypothetical protein PA1324"/>
    <property type="match status" value="1"/>
</dbReference>
<evidence type="ECO:0000313" key="7">
    <source>
        <dbReference type="EMBL" id="KRN98467.1"/>
    </source>
</evidence>
<keyword evidence="2" id="KW-0964">Secreted</keyword>
<name>A0A0R2L9N0_9LACO</name>